<protein>
    <submittedName>
        <fullName evidence="1">Uncharacterized protein</fullName>
    </submittedName>
</protein>
<sequence length="282" mass="31944">MNGYLLRGAALDPLDANMQLMAAEILASMGRREEALRKLQQGIELAPVADSYGRRASTVHKNLGNHFEAIQNLKIAYDLDPHDFTYPLGISMSFLALGERNVAERWMNVARDISPRHDWVFERRSWLYLANRNLDALEGLVEDWAAVNPEAALVAPASLKRFRASQLEDEERNAESLRMTREAFNDYSSFLEQFQRKDELQVSLANVVPAARSVIAARRLGEGGITDEIMEPLMRWTEQEQSPWATPHGVIVCALEGNRERALDHLRVAVSREMNALWSLDT</sequence>
<dbReference type="SUPFAM" id="SSF48452">
    <property type="entry name" value="TPR-like"/>
    <property type="match status" value="1"/>
</dbReference>
<dbReference type="EMBL" id="NTKD01000023">
    <property type="protein sequence ID" value="PDH39548.1"/>
    <property type="molecule type" value="Genomic_DNA"/>
</dbReference>
<organism evidence="1 2">
    <name type="scientific">OM182 bacterium MED-G24</name>
    <dbReference type="NCBI Taxonomy" id="1986255"/>
    <lineage>
        <taxon>Bacteria</taxon>
        <taxon>Pseudomonadati</taxon>
        <taxon>Pseudomonadota</taxon>
        <taxon>Gammaproteobacteria</taxon>
        <taxon>OMG group</taxon>
        <taxon>OM182 clade</taxon>
    </lineage>
</organism>
<proteinExistence type="predicted"/>
<dbReference type="Proteomes" id="UP000219327">
    <property type="component" value="Unassembled WGS sequence"/>
</dbReference>
<evidence type="ECO:0000313" key="2">
    <source>
        <dbReference type="Proteomes" id="UP000219327"/>
    </source>
</evidence>
<evidence type="ECO:0000313" key="1">
    <source>
        <dbReference type="EMBL" id="PDH39548.1"/>
    </source>
</evidence>
<name>A0A2A5WTE7_9GAMM</name>
<comment type="caution">
    <text evidence="1">The sequence shown here is derived from an EMBL/GenBank/DDBJ whole genome shotgun (WGS) entry which is preliminary data.</text>
</comment>
<dbReference type="Gene3D" id="1.25.40.10">
    <property type="entry name" value="Tetratricopeptide repeat domain"/>
    <property type="match status" value="1"/>
</dbReference>
<accession>A0A2A5WTE7</accession>
<dbReference type="AlphaFoldDB" id="A0A2A5WTE7"/>
<gene>
    <name evidence="1" type="ORF">CNE99_05470</name>
</gene>
<dbReference type="InterPro" id="IPR011990">
    <property type="entry name" value="TPR-like_helical_dom_sf"/>
</dbReference>
<reference evidence="1 2" key="1">
    <citation type="submission" date="2017-08" db="EMBL/GenBank/DDBJ databases">
        <title>Fine stratification of microbial communities through a metagenomic profile of the photic zone.</title>
        <authorList>
            <person name="Haro-Moreno J.M."/>
            <person name="Lopez-Perez M."/>
            <person name="De La Torre J."/>
            <person name="Picazo A."/>
            <person name="Camacho A."/>
            <person name="Rodriguez-Valera F."/>
        </authorList>
    </citation>
    <scope>NUCLEOTIDE SEQUENCE [LARGE SCALE GENOMIC DNA]</scope>
    <source>
        <strain evidence="1">MED-G24</strain>
    </source>
</reference>